<protein>
    <submittedName>
        <fullName evidence="1">Uncharacterized protein</fullName>
    </submittedName>
</protein>
<evidence type="ECO:0000313" key="1">
    <source>
        <dbReference type="EMBL" id="GIH06657.1"/>
    </source>
</evidence>
<name>A0A8J3VHV1_9ACTN</name>
<dbReference type="EMBL" id="BONY01000029">
    <property type="protein sequence ID" value="GIH06657.1"/>
    <property type="molecule type" value="Genomic_DNA"/>
</dbReference>
<sequence length="151" mass="17389">MAWYRHASVPNLKGFDKTNSEMERVRREVMVPSEAVERVEAAVSRRDNFLDPIDCIDEVCPYVQRSWFVPVATGTERQFLDVLTNRLGYKITYESLSSDCVPTFVYPCHIEATRADLHLLASSRSLGSIKPPARDVAPKQWQYVVIRIEKR</sequence>
<reference evidence="1" key="1">
    <citation type="submission" date="2021-01" db="EMBL/GenBank/DDBJ databases">
        <title>Whole genome shotgun sequence of Rhizocola hellebori NBRC 109834.</title>
        <authorList>
            <person name="Komaki H."/>
            <person name="Tamura T."/>
        </authorList>
    </citation>
    <scope>NUCLEOTIDE SEQUENCE</scope>
    <source>
        <strain evidence="1">NBRC 109834</strain>
    </source>
</reference>
<accession>A0A8J3VHV1</accession>
<comment type="caution">
    <text evidence="1">The sequence shown here is derived from an EMBL/GenBank/DDBJ whole genome shotgun (WGS) entry which is preliminary data.</text>
</comment>
<gene>
    <name evidence="1" type="ORF">Rhe02_47240</name>
</gene>
<dbReference type="Proteomes" id="UP000612899">
    <property type="component" value="Unassembled WGS sequence"/>
</dbReference>
<keyword evidence="2" id="KW-1185">Reference proteome</keyword>
<dbReference type="AlphaFoldDB" id="A0A8J3VHV1"/>
<proteinExistence type="predicted"/>
<organism evidence="1 2">
    <name type="scientific">Rhizocola hellebori</name>
    <dbReference type="NCBI Taxonomy" id="1392758"/>
    <lineage>
        <taxon>Bacteria</taxon>
        <taxon>Bacillati</taxon>
        <taxon>Actinomycetota</taxon>
        <taxon>Actinomycetes</taxon>
        <taxon>Micromonosporales</taxon>
        <taxon>Micromonosporaceae</taxon>
        <taxon>Rhizocola</taxon>
    </lineage>
</organism>
<evidence type="ECO:0000313" key="2">
    <source>
        <dbReference type="Proteomes" id="UP000612899"/>
    </source>
</evidence>